<dbReference type="STRING" id="89524.SAMN05444370_101505"/>
<evidence type="ECO:0000256" key="1">
    <source>
        <dbReference type="ARBA" id="ARBA00022723"/>
    </source>
</evidence>
<dbReference type="AlphaFoldDB" id="A0A1H3W407"/>
<dbReference type="InterPro" id="IPR017850">
    <property type="entry name" value="Alkaline_phosphatase_core_sf"/>
</dbReference>
<dbReference type="Pfam" id="PF00884">
    <property type="entry name" value="Sulfatase"/>
    <property type="match status" value="1"/>
</dbReference>
<keyword evidence="2" id="KW-0378">Hydrolase</keyword>
<dbReference type="RefSeq" id="WP_139283960.1">
    <property type="nucleotide sequence ID" value="NZ_FNQM01000001.1"/>
</dbReference>
<name>A0A1H3W407_9RHOB</name>
<proteinExistence type="predicted"/>
<evidence type="ECO:0000256" key="2">
    <source>
        <dbReference type="ARBA" id="ARBA00022801"/>
    </source>
</evidence>
<evidence type="ECO:0000313" key="4">
    <source>
        <dbReference type="EMBL" id="SDZ81845.1"/>
    </source>
</evidence>
<dbReference type="GO" id="GO:0046872">
    <property type="term" value="F:metal ion binding"/>
    <property type="evidence" value="ECO:0007669"/>
    <property type="project" value="UniProtKB-KW"/>
</dbReference>
<feature type="domain" description="Sulfatase N-terminal" evidence="3">
    <location>
        <begin position="4"/>
        <end position="378"/>
    </location>
</feature>
<evidence type="ECO:0000313" key="5">
    <source>
        <dbReference type="Proteomes" id="UP000198703"/>
    </source>
</evidence>
<dbReference type="EMBL" id="FNQM01000001">
    <property type="protein sequence ID" value="SDZ81845.1"/>
    <property type="molecule type" value="Genomic_DNA"/>
</dbReference>
<keyword evidence="5" id="KW-1185">Reference proteome</keyword>
<accession>A0A1H3W407</accession>
<dbReference type="Proteomes" id="UP000198703">
    <property type="component" value="Unassembled WGS sequence"/>
</dbReference>
<dbReference type="PANTHER" id="PTHR45953">
    <property type="entry name" value="IDURONATE 2-SULFATASE"/>
    <property type="match status" value="1"/>
</dbReference>
<dbReference type="PANTHER" id="PTHR45953:SF1">
    <property type="entry name" value="IDURONATE 2-SULFATASE"/>
    <property type="match status" value="1"/>
</dbReference>
<gene>
    <name evidence="4" type="ORF">SAMN05444370_101505</name>
</gene>
<sequence>MPRKVLLITADQWRGDALGFLGHPAARTPTLDALAADGVAFTRHFTPSAPCGPARATLLTGLYPFIHRSVRNGAPLDARHANLALEARRAGLDPVLFGYTDSSADPRAMAPEDPRLRSFEGVLPGFRLEASLNESQLTGWLTELAKKGYELPEAPFRIYAQAGSPPVMARFSRGPAIYAAEDGDTAYIADRFLDFIRLRRREDWFAHVVFLRPHPPMIAPAPYNDAVSVADLPPVRRMSSREEEAGSHPFLAEWLNEQAHPDYFESQVDVHAVPEEDRAAMRAVYFGLIAEVDAQLGRIVARLKASGEWDETLVIFTADHGEMLGDHWCWGKGGWFDPAFHIPLIVRDPEAPRGARGRRVGALTESVDILPTVLGWIGREAPRDASGASLAPWLRGETPPRWRAAATWEFDFRNPATRRYERALGIGPEECVLGVWREARWKYVHFPSLPPRLYDLEADPGELRDLASAPEMAGVVARCAGRLLSHRMLHAERSFADALLTERGVVCGAEPRATPEGLYAAP</sequence>
<keyword evidence="1" id="KW-0479">Metal-binding</keyword>
<evidence type="ECO:0000259" key="3">
    <source>
        <dbReference type="Pfam" id="PF00884"/>
    </source>
</evidence>
<dbReference type="CDD" id="cd16028">
    <property type="entry name" value="PMH"/>
    <property type="match status" value="1"/>
</dbReference>
<reference evidence="4 5" key="1">
    <citation type="submission" date="2016-10" db="EMBL/GenBank/DDBJ databases">
        <authorList>
            <person name="de Groot N.N."/>
        </authorList>
    </citation>
    <scope>NUCLEOTIDE SEQUENCE [LARGE SCALE GENOMIC DNA]</scope>
    <source>
        <strain evidence="4 5">DSM 15345</strain>
    </source>
</reference>
<dbReference type="OrthoDB" id="9795675at2"/>
<dbReference type="InterPro" id="IPR000917">
    <property type="entry name" value="Sulfatase_N"/>
</dbReference>
<dbReference type="SUPFAM" id="SSF53649">
    <property type="entry name" value="Alkaline phosphatase-like"/>
    <property type="match status" value="1"/>
</dbReference>
<organism evidence="4 5">
    <name type="scientific">Rubrimonas cliftonensis</name>
    <dbReference type="NCBI Taxonomy" id="89524"/>
    <lineage>
        <taxon>Bacteria</taxon>
        <taxon>Pseudomonadati</taxon>
        <taxon>Pseudomonadota</taxon>
        <taxon>Alphaproteobacteria</taxon>
        <taxon>Rhodobacterales</taxon>
        <taxon>Paracoccaceae</taxon>
        <taxon>Rubrimonas</taxon>
    </lineage>
</organism>
<dbReference type="GO" id="GO:0005737">
    <property type="term" value="C:cytoplasm"/>
    <property type="evidence" value="ECO:0007669"/>
    <property type="project" value="TreeGrafter"/>
</dbReference>
<dbReference type="Gene3D" id="3.40.720.10">
    <property type="entry name" value="Alkaline Phosphatase, subunit A"/>
    <property type="match status" value="1"/>
</dbReference>
<dbReference type="GO" id="GO:0008484">
    <property type="term" value="F:sulfuric ester hydrolase activity"/>
    <property type="evidence" value="ECO:0007669"/>
    <property type="project" value="TreeGrafter"/>
</dbReference>
<protein>
    <submittedName>
        <fullName evidence="4">Arylsulfatase A</fullName>
    </submittedName>
</protein>